<gene>
    <name evidence="1" type="ORF">BM524_18180</name>
</gene>
<evidence type="ECO:0000313" key="2">
    <source>
        <dbReference type="Proteomes" id="UP000182101"/>
    </source>
</evidence>
<dbReference type="RefSeq" id="WP_020744567.1">
    <property type="nucleotide sequence ID" value="NZ_CP018024.1"/>
</dbReference>
<proteinExistence type="predicted"/>
<dbReference type="GeneID" id="56344266"/>
<accession>A0AAC9JGV3</accession>
<reference evidence="1 2" key="1">
    <citation type="submission" date="2016-11" db="EMBL/GenBank/DDBJ databases">
        <title>Networking in microbes: conjugative elements and plasmids in the genus Alteromonas.</title>
        <authorList>
            <person name="Lopez-Perez M."/>
            <person name="Ramon-Marco N."/>
            <person name="Rodriguez-Valera F."/>
        </authorList>
    </citation>
    <scope>NUCLEOTIDE SEQUENCE [LARGE SCALE GENOMIC DNA]</scope>
    <source>
        <strain evidence="1 2">CP48</strain>
    </source>
</reference>
<dbReference type="Proteomes" id="UP000182101">
    <property type="component" value="Chromosome"/>
</dbReference>
<sequence>MTPEQISNQEGFVSLNVKASVLQKMLSVEVLHMTDIHCTCAHSKRVLQKLLLQVAANGAES</sequence>
<name>A0AAC9JGV3_9ALTE</name>
<organism evidence="1 2">
    <name type="scientific">Alteromonas mediterranea</name>
    <dbReference type="NCBI Taxonomy" id="314275"/>
    <lineage>
        <taxon>Bacteria</taxon>
        <taxon>Pseudomonadati</taxon>
        <taxon>Pseudomonadota</taxon>
        <taxon>Gammaproteobacteria</taxon>
        <taxon>Alteromonadales</taxon>
        <taxon>Alteromonadaceae</taxon>
        <taxon>Alteromonas/Salinimonas group</taxon>
        <taxon>Alteromonas</taxon>
    </lineage>
</organism>
<dbReference type="EMBL" id="CP018024">
    <property type="protein sequence ID" value="APD91567.1"/>
    <property type="molecule type" value="Genomic_DNA"/>
</dbReference>
<protein>
    <submittedName>
        <fullName evidence="1">Uncharacterized protein</fullName>
    </submittedName>
</protein>
<dbReference type="AlphaFoldDB" id="A0AAC9JGV3"/>
<evidence type="ECO:0000313" key="1">
    <source>
        <dbReference type="EMBL" id="APD91567.1"/>
    </source>
</evidence>